<evidence type="ECO:0000313" key="2">
    <source>
        <dbReference type="Proteomes" id="UP000756132"/>
    </source>
</evidence>
<proteinExistence type="predicted"/>
<dbReference type="EMBL" id="CP090165">
    <property type="protein sequence ID" value="UJO15663.1"/>
    <property type="molecule type" value="Genomic_DNA"/>
</dbReference>
<keyword evidence="2" id="KW-1185">Reference proteome</keyword>
<accession>A0A9Q8LDZ6</accession>
<dbReference type="RefSeq" id="XP_047760029.1">
    <property type="nucleotide sequence ID" value="XM_047907015.1"/>
</dbReference>
<dbReference type="KEGG" id="ffu:CLAFUR5_07867"/>
<dbReference type="Proteomes" id="UP000756132">
    <property type="component" value="Chromosome 3"/>
</dbReference>
<dbReference type="OrthoDB" id="3650886at2759"/>
<reference evidence="1" key="1">
    <citation type="submission" date="2021-12" db="EMBL/GenBank/DDBJ databases">
        <authorList>
            <person name="Zaccaron A."/>
            <person name="Stergiopoulos I."/>
        </authorList>
    </citation>
    <scope>NUCLEOTIDE SEQUENCE</scope>
    <source>
        <strain evidence="1">Race5_Kim</strain>
    </source>
</reference>
<dbReference type="AlphaFoldDB" id="A0A9Q8LDZ6"/>
<reference evidence="1" key="2">
    <citation type="journal article" date="2022" name="Microb. Genom.">
        <title>A chromosome-scale genome assembly of the tomato pathogen Cladosporium fulvum reveals a compartmentalized genome architecture and the presence of a dispensable chromosome.</title>
        <authorList>
            <person name="Zaccaron A.Z."/>
            <person name="Chen L.H."/>
            <person name="Samaras A."/>
            <person name="Stergiopoulos I."/>
        </authorList>
    </citation>
    <scope>NUCLEOTIDE SEQUENCE</scope>
    <source>
        <strain evidence="1">Race5_Kim</strain>
    </source>
</reference>
<protein>
    <submittedName>
        <fullName evidence="1">Uncharacterized protein</fullName>
    </submittedName>
</protein>
<name>A0A9Q8LDZ6_PASFU</name>
<dbReference type="GeneID" id="71987745"/>
<evidence type="ECO:0000313" key="1">
    <source>
        <dbReference type="EMBL" id="UJO15663.1"/>
    </source>
</evidence>
<sequence>MPELADTFVNFPVLTGTYANMILNQYYANGVYSCGAPFLALATSHLYYACRKSGTIKNRWEDMEFFAHAVNSGPCSLGLQDLEQTSGSVVSCAKQFGIALGVPLTEYSREQKRKRGQLERAPLPSLATMLKKRPQLAPCTTWIMTVYHRHLISRDQSITRGKALKHAMAKVFTLLSSVTKCKVNDELVSQWEACRKLQPTELLSVLRTAMMSDDEKLAFDYHSFLLQCRGIMQWVIDTMADAGRAILSEGPLDLAISQLEREDQASSRSIVMDTVDDILWMSALAQDHNIPDAPLVIIGEHIDDVVQQRGPSYHLDDAKNFARTLLRTCRDKNAEERAQSVPQRRADLSNVRATIVGSRLTMTGLETADLRENMAASDTGEYIGEVSEHAADLPAPLGYLPPCVEDCQEDEDAQEGVGVSPVIAQETEDCAGYNGTKRRASDSL</sequence>
<gene>
    <name evidence="1" type="ORF">CLAFUR5_07867</name>
</gene>
<organism evidence="1 2">
    <name type="scientific">Passalora fulva</name>
    <name type="common">Tomato leaf mold</name>
    <name type="synonym">Cladosporium fulvum</name>
    <dbReference type="NCBI Taxonomy" id="5499"/>
    <lineage>
        <taxon>Eukaryota</taxon>
        <taxon>Fungi</taxon>
        <taxon>Dikarya</taxon>
        <taxon>Ascomycota</taxon>
        <taxon>Pezizomycotina</taxon>
        <taxon>Dothideomycetes</taxon>
        <taxon>Dothideomycetidae</taxon>
        <taxon>Mycosphaerellales</taxon>
        <taxon>Mycosphaerellaceae</taxon>
        <taxon>Fulvia</taxon>
    </lineage>
</organism>